<keyword evidence="1" id="KW-1133">Transmembrane helix</keyword>
<proteinExistence type="predicted"/>
<dbReference type="InterPro" id="IPR011933">
    <property type="entry name" value="Double_TM_dom"/>
</dbReference>
<evidence type="ECO:0000256" key="1">
    <source>
        <dbReference type="SAM" id="Phobius"/>
    </source>
</evidence>
<feature type="domain" description="Aerotolerance regulator N-terminal" evidence="2">
    <location>
        <begin position="5"/>
        <end position="77"/>
    </location>
</feature>
<dbReference type="InterPro" id="IPR024163">
    <property type="entry name" value="Aerotolerance_reg_N"/>
</dbReference>
<reference evidence="4" key="1">
    <citation type="journal article" date="2019" name="Int. J. Syst. Evol. Microbiol.">
        <title>The Global Catalogue of Microorganisms (GCM) 10K type strain sequencing project: providing services to taxonomists for standard genome sequencing and annotation.</title>
        <authorList>
            <consortium name="The Broad Institute Genomics Platform"/>
            <consortium name="The Broad Institute Genome Sequencing Center for Infectious Disease"/>
            <person name="Wu L."/>
            <person name="Ma J."/>
        </authorList>
    </citation>
    <scope>NUCLEOTIDE SEQUENCE [LARGE SCALE GENOMIC DNA]</scope>
    <source>
        <strain evidence="4">CGMCC 1.8985</strain>
    </source>
</reference>
<accession>A0ABQ2EBJ2</accession>
<evidence type="ECO:0000313" key="4">
    <source>
        <dbReference type="Proteomes" id="UP000599009"/>
    </source>
</evidence>
<dbReference type="RefSeq" id="WP_132984785.1">
    <property type="nucleotide sequence ID" value="NZ_BMME01000001.1"/>
</dbReference>
<gene>
    <name evidence="3" type="ORF">GCM10011394_13050</name>
</gene>
<organism evidence="3 4">
    <name type="scientific">Luteimonas terricola</name>
    <dbReference type="NCBI Taxonomy" id="645597"/>
    <lineage>
        <taxon>Bacteria</taxon>
        <taxon>Pseudomonadati</taxon>
        <taxon>Pseudomonadota</taxon>
        <taxon>Gammaproteobacteria</taxon>
        <taxon>Lysobacterales</taxon>
        <taxon>Lysobacteraceae</taxon>
        <taxon>Luteimonas</taxon>
    </lineage>
</organism>
<sequence length="425" mass="44968">MIPALLLPAGLAALAALLLPLLLHLARREERRPVDFAALRWLSTRLRPRRSVRFEEWLLLALRLLLVALLALLLARPVLYGTDDDRPWIVAVPGLAPAALLEATRPDAGGSAATTVNPGVEAEWRWLVPGFPAADPASPSAPSPSTAHAISSLLRQLDMRMPAGAALTVLVPPVLEGVDAERPRLSRAVDWRVVEAPAIPTTDAPAPHATHDPAQAPRLTIRHAPDRAASARYLRAAALAWNAGAAGGVDASSDEAAVDLAAIDKDSGLLPPASDTDVLAWLAPGEVPPAVLAWVESGGTALLSHDATLQGLEGAVAHWRDPDGHALLQGAVLGHGRALQWTRPLRPDAVPALLEADFPHRLRAVLVPPAPPSRVVAAEHAPLVGAVGPWPQGARELSPWLALLIALLFVIERWIAAGPRRERVA</sequence>
<dbReference type="EMBL" id="BMME01000001">
    <property type="protein sequence ID" value="GGK05290.1"/>
    <property type="molecule type" value="Genomic_DNA"/>
</dbReference>
<dbReference type="NCBIfam" id="TIGR02226">
    <property type="entry name" value="two_anch"/>
    <property type="match status" value="1"/>
</dbReference>
<dbReference type="Proteomes" id="UP000599009">
    <property type="component" value="Unassembled WGS sequence"/>
</dbReference>
<comment type="caution">
    <text evidence="3">The sequence shown here is derived from an EMBL/GenBank/DDBJ whole genome shotgun (WGS) entry which is preliminary data.</text>
</comment>
<keyword evidence="1" id="KW-0472">Membrane</keyword>
<feature type="transmembrane region" description="Helical" evidence="1">
    <location>
        <begin position="57"/>
        <end position="79"/>
    </location>
</feature>
<keyword evidence="4" id="KW-1185">Reference proteome</keyword>
<keyword evidence="1" id="KW-0812">Transmembrane</keyword>
<protein>
    <submittedName>
        <fullName evidence="3">Membrane protein</fullName>
    </submittedName>
</protein>
<name>A0ABQ2EBJ2_9GAMM</name>
<evidence type="ECO:0000313" key="3">
    <source>
        <dbReference type="EMBL" id="GGK05290.1"/>
    </source>
</evidence>
<dbReference type="Pfam" id="PF07584">
    <property type="entry name" value="BatA"/>
    <property type="match status" value="1"/>
</dbReference>
<evidence type="ECO:0000259" key="2">
    <source>
        <dbReference type="Pfam" id="PF07584"/>
    </source>
</evidence>